<feature type="transmembrane region" description="Helical" evidence="1">
    <location>
        <begin position="105"/>
        <end position="126"/>
    </location>
</feature>
<dbReference type="Pfam" id="PF07301">
    <property type="entry name" value="DUF1453"/>
    <property type="match status" value="1"/>
</dbReference>
<feature type="transmembrane region" description="Helical" evidence="1">
    <location>
        <begin position="132"/>
        <end position="150"/>
    </location>
</feature>
<evidence type="ECO:0000313" key="2">
    <source>
        <dbReference type="EMBL" id="RNA69471.1"/>
    </source>
</evidence>
<feature type="transmembrane region" description="Helical" evidence="1">
    <location>
        <begin position="66"/>
        <end position="85"/>
    </location>
</feature>
<gene>
    <name evidence="2" type="ORF">EBO34_05925</name>
</gene>
<feature type="transmembrane region" description="Helical" evidence="1">
    <location>
        <begin position="44"/>
        <end position="60"/>
    </location>
</feature>
<proteinExistence type="predicted"/>
<keyword evidence="3" id="KW-1185">Reference proteome</keyword>
<evidence type="ECO:0000256" key="1">
    <source>
        <dbReference type="SAM" id="Phobius"/>
    </source>
</evidence>
<dbReference type="OrthoDB" id="120091at2"/>
<organism evidence="2 3">
    <name type="scientific">Alteribacter keqinensis</name>
    <dbReference type="NCBI Taxonomy" id="2483800"/>
    <lineage>
        <taxon>Bacteria</taxon>
        <taxon>Bacillati</taxon>
        <taxon>Bacillota</taxon>
        <taxon>Bacilli</taxon>
        <taxon>Bacillales</taxon>
        <taxon>Bacillaceae</taxon>
        <taxon>Alteribacter</taxon>
    </lineage>
</organism>
<dbReference type="PANTHER" id="PTHR39164">
    <property type="entry name" value="PROTEIN CCDC"/>
    <property type="match status" value="1"/>
</dbReference>
<accession>A0A3M7TW15</accession>
<dbReference type="PIRSF" id="PIRSF021441">
    <property type="entry name" value="DUF1453"/>
    <property type="match status" value="1"/>
</dbReference>
<keyword evidence="1" id="KW-0472">Membrane</keyword>
<dbReference type="InterPro" id="IPR058247">
    <property type="entry name" value="DUF1453"/>
</dbReference>
<keyword evidence="1" id="KW-0812">Transmembrane</keyword>
<comment type="caution">
    <text evidence="2">The sequence shown here is derived from an EMBL/GenBank/DDBJ whole genome shotgun (WGS) entry which is preliminary data.</text>
</comment>
<dbReference type="InterPro" id="IPR031306">
    <property type="entry name" value="CcdC"/>
</dbReference>
<dbReference type="Proteomes" id="UP000278746">
    <property type="component" value="Unassembled WGS sequence"/>
</dbReference>
<sequence>MIVQSGGDEPLLGIVFTILAVIMGLFALMIRMRAMKKPANARKIIIPPIAMSTGFLMFVYEPARITPLQFLEAFSVGVLFSILLIKTSKFEVRNNDIYLMRSKAFAFILVGLLLLRVIFKLTFGHQIQVEELAGMFFVLAFGMILPWRIAMLMKFRKVQRTLTDRNTANSMQLQTENPLP</sequence>
<dbReference type="AlphaFoldDB" id="A0A3M7TW15"/>
<keyword evidence="1" id="KW-1133">Transmembrane helix</keyword>
<protein>
    <submittedName>
        <fullName evidence="2">Cytochrome c biogenesis protein CcdC</fullName>
    </submittedName>
</protein>
<dbReference type="PANTHER" id="PTHR39164:SF1">
    <property type="entry name" value="PROTEIN CCDC"/>
    <property type="match status" value="1"/>
</dbReference>
<dbReference type="EMBL" id="RHIB01000001">
    <property type="protein sequence ID" value="RNA69471.1"/>
    <property type="molecule type" value="Genomic_DNA"/>
</dbReference>
<reference evidence="2 3" key="1">
    <citation type="submission" date="2018-10" db="EMBL/GenBank/DDBJ databases">
        <title>Bacillus Keqinensis sp. nov., a moderately halophilic bacterium isolated from a saline-alkaline lake.</title>
        <authorList>
            <person name="Wang H."/>
        </authorList>
    </citation>
    <scope>NUCLEOTIDE SEQUENCE [LARGE SCALE GENOMIC DNA]</scope>
    <source>
        <strain evidence="2 3">KQ-3</strain>
    </source>
</reference>
<evidence type="ECO:0000313" key="3">
    <source>
        <dbReference type="Proteomes" id="UP000278746"/>
    </source>
</evidence>
<feature type="transmembrane region" description="Helical" evidence="1">
    <location>
        <begin position="12"/>
        <end position="32"/>
    </location>
</feature>
<name>A0A3M7TW15_9BACI</name>